<dbReference type="Proteomes" id="UP000054477">
    <property type="component" value="Unassembled WGS sequence"/>
</dbReference>
<accession>A0A0C9WMA8</accession>
<dbReference type="HOGENOM" id="CLU_044614_0_2_1"/>
<sequence length="354" mass="39240">MSTPYYGPDESAYDIFLERTFLAGDVVSGAGYGIQVVLYVSCVTFLYSQYSRSRSSSSSYLINGDIRALFLIFYITLLFVIESIYTAVQARTVQIMYIDNRNYPGGPWAYFLATQNLPVNVMFYATLFVLTFLSDLLVLWRCWVIWTASGRLIAAIVVAFPTILVLASFVMGTLWTLQSSQPGLSLYSALPMAYGTSYYIISLSVNILLTILITIRLLLYRRRARRAIQGDQGSEYFSLAAIVIESAALYSVFALIFIITYAINNPLNQIFLGVASSAQQIAGYLIIYRVAQGRAWNSGAFSETGNPSSFHFGGSSYGGNSNAYPANQNNRRSAVMVVEEPPLSLAMVYKKNLG</sequence>
<feature type="transmembrane region" description="Helical" evidence="1">
    <location>
        <begin position="152"/>
        <end position="177"/>
    </location>
</feature>
<organism evidence="2 3">
    <name type="scientific">Laccaria amethystina LaAM-08-1</name>
    <dbReference type="NCBI Taxonomy" id="1095629"/>
    <lineage>
        <taxon>Eukaryota</taxon>
        <taxon>Fungi</taxon>
        <taxon>Dikarya</taxon>
        <taxon>Basidiomycota</taxon>
        <taxon>Agaricomycotina</taxon>
        <taxon>Agaricomycetes</taxon>
        <taxon>Agaricomycetidae</taxon>
        <taxon>Agaricales</taxon>
        <taxon>Agaricineae</taxon>
        <taxon>Hydnangiaceae</taxon>
        <taxon>Laccaria</taxon>
    </lineage>
</organism>
<keyword evidence="1" id="KW-0472">Membrane</keyword>
<keyword evidence="1" id="KW-1133">Transmembrane helix</keyword>
<dbReference type="EMBL" id="KN838679">
    <property type="protein sequence ID" value="KIJ97979.1"/>
    <property type="molecule type" value="Genomic_DNA"/>
</dbReference>
<keyword evidence="1" id="KW-0812">Transmembrane</keyword>
<feature type="transmembrane region" description="Helical" evidence="1">
    <location>
        <begin position="26"/>
        <end position="47"/>
    </location>
</feature>
<name>A0A0C9WMA8_9AGAR</name>
<dbReference type="AlphaFoldDB" id="A0A0C9WMA8"/>
<feature type="transmembrane region" description="Helical" evidence="1">
    <location>
        <begin position="239"/>
        <end position="263"/>
    </location>
</feature>
<feature type="transmembrane region" description="Helical" evidence="1">
    <location>
        <begin position="68"/>
        <end position="88"/>
    </location>
</feature>
<feature type="transmembrane region" description="Helical" evidence="1">
    <location>
        <begin position="121"/>
        <end position="140"/>
    </location>
</feature>
<protein>
    <submittedName>
        <fullName evidence="2">Unplaced genomic scaffold K443scaffold_144, whole genome shotgun sequence</fullName>
    </submittedName>
</protein>
<reference evidence="3" key="2">
    <citation type="submission" date="2015-01" db="EMBL/GenBank/DDBJ databases">
        <title>Evolutionary Origins and Diversification of the Mycorrhizal Mutualists.</title>
        <authorList>
            <consortium name="DOE Joint Genome Institute"/>
            <consortium name="Mycorrhizal Genomics Consortium"/>
            <person name="Kohler A."/>
            <person name="Kuo A."/>
            <person name="Nagy L.G."/>
            <person name="Floudas D."/>
            <person name="Copeland A."/>
            <person name="Barry K.W."/>
            <person name="Cichocki N."/>
            <person name="Veneault-Fourrey C."/>
            <person name="LaButti K."/>
            <person name="Lindquist E.A."/>
            <person name="Lipzen A."/>
            <person name="Lundell T."/>
            <person name="Morin E."/>
            <person name="Murat C."/>
            <person name="Riley R."/>
            <person name="Ohm R."/>
            <person name="Sun H."/>
            <person name="Tunlid A."/>
            <person name="Henrissat B."/>
            <person name="Grigoriev I.V."/>
            <person name="Hibbett D.S."/>
            <person name="Martin F."/>
        </authorList>
    </citation>
    <scope>NUCLEOTIDE SEQUENCE [LARGE SCALE GENOMIC DNA]</scope>
    <source>
        <strain evidence="3">LaAM-08-1</strain>
    </source>
</reference>
<keyword evidence="3" id="KW-1185">Reference proteome</keyword>
<evidence type="ECO:0000256" key="1">
    <source>
        <dbReference type="SAM" id="Phobius"/>
    </source>
</evidence>
<feature type="transmembrane region" description="Helical" evidence="1">
    <location>
        <begin position="197"/>
        <end position="219"/>
    </location>
</feature>
<reference evidence="2 3" key="1">
    <citation type="submission" date="2014-04" db="EMBL/GenBank/DDBJ databases">
        <authorList>
            <consortium name="DOE Joint Genome Institute"/>
            <person name="Kuo A."/>
            <person name="Kohler A."/>
            <person name="Nagy L.G."/>
            <person name="Floudas D."/>
            <person name="Copeland A."/>
            <person name="Barry K.W."/>
            <person name="Cichocki N."/>
            <person name="Veneault-Fourrey C."/>
            <person name="LaButti K."/>
            <person name="Lindquist E.A."/>
            <person name="Lipzen A."/>
            <person name="Lundell T."/>
            <person name="Morin E."/>
            <person name="Murat C."/>
            <person name="Sun H."/>
            <person name="Tunlid A."/>
            <person name="Henrissat B."/>
            <person name="Grigoriev I.V."/>
            <person name="Hibbett D.S."/>
            <person name="Martin F."/>
            <person name="Nordberg H.P."/>
            <person name="Cantor M.N."/>
            <person name="Hua S.X."/>
        </authorList>
    </citation>
    <scope>NUCLEOTIDE SEQUENCE [LARGE SCALE GENOMIC DNA]</scope>
    <source>
        <strain evidence="2 3">LaAM-08-1</strain>
    </source>
</reference>
<evidence type="ECO:0000313" key="2">
    <source>
        <dbReference type="EMBL" id="KIJ97979.1"/>
    </source>
</evidence>
<proteinExistence type="predicted"/>
<dbReference type="OrthoDB" id="2641762at2759"/>
<evidence type="ECO:0000313" key="3">
    <source>
        <dbReference type="Proteomes" id="UP000054477"/>
    </source>
</evidence>
<gene>
    <name evidence="2" type="ORF">K443DRAFT_223844</name>
</gene>